<dbReference type="RefSeq" id="WP_229708691.1">
    <property type="nucleotide sequence ID" value="NZ_BMEA01000002.1"/>
</dbReference>
<organism evidence="2 3">
    <name type="scientific">Knoellia flava</name>
    <dbReference type="NCBI Taxonomy" id="913969"/>
    <lineage>
        <taxon>Bacteria</taxon>
        <taxon>Bacillati</taxon>
        <taxon>Actinomycetota</taxon>
        <taxon>Actinomycetes</taxon>
        <taxon>Micrococcales</taxon>
        <taxon>Intrasporangiaceae</taxon>
        <taxon>Knoellia</taxon>
    </lineage>
</organism>
<feature type="compositionally biased region" description="Basic and acidic residues" evidence="1">
    <location>
        <begin position="49"/>
        <end position="58"/>
    </location>
</feature>
<proteinExistence type="predicted"/>
<dbReference type="AlphaFoldDB" id="A0A8H9KV29"/>
<name>A0A8H9KV29_9MICO</name>
<protein>
    <submittedName>
        <fullName evidence="2">Uncharacterized protein</fullName>
    </submittedName>
</protein>
<reference evidence="2" key="2">
    <citation type="submission" date="2020-09" db="EMBL/GenBank/DDBJ databases">
        <authorList>
            <person name="Sun Q."/>
            <person name="Zhou Y."/>
        </authorList>
    </citation>
    <scope>NUCLEOTIDE SEQUENCE</scope>
    <source>
        <strain evidence="2">CGMCC 1.10749</strain>
    </source>
</reference>
<evidence type="ECO:0000256" key="1">
    <source>
        <dbReference type="SAM" id="MobiDB-lite"/>
    </source>
</evidence>
<dbReference type="Proteomes" id="UP000628079">
    <property type="component" value="Unassembled WGS sequence"/>
</dbReference>
<accession>A0A8H9KV29</accession>
<comment type="caution">
    <text evidence="2">The sequence shown here is derived from an EMBL/GenBank/DDBJ whole genome shotgun (WGS) entry which is preliminary data.</text>
</comment>
<feature type="compositionally biased region" description="Low complexity" evidence="1">
    <location>
        <begin position="85"/>
        <end position="101"/>
    </location>
</feature>
<feature type="region of interest" description="Disordered" evidence="1">
    <location>
        <begin position="49"/>
        <end position="101"/>
    </location>
</feature>
<evidence type="ECO:0000313" key="3">
    <source>
        <dbReference type="Proteomes" id="UP000628079"/>
    </source>
</evidence>
<sequence>MVALILGMLVCVALALAVVALVAIPARRDGRGVLTPKGEEVVIALKERQQSARQRLERDDDEEAPAEGASASTADGAACDEHADATGPAAATTPADAGARS</sequence>
<dbReference type="EMBL" id="BMEA01000002">
    <property type="protein sequence ID" value="GGB86012.1"/>
    <property type="molecule type" value="Genomic_DNA"/>
</dbReference>
<gene>
    <name evidence="2" type="ORF">GCM10011314_27220</name>
</gene>
<reference evidence="2" key="1">
    <citation type="journal article" date="2014" name="Int. J. Syst. Evol. Microbiol.">
        <title>Complete genome sequence of Corynebacterium casei LMG S-19264T (=DSM 44701T), isolated from a smear-ripened cheese.</title>
        <authorList>
            <consortium name="US DOE Joint Genome Institute (JGI-PGF)"/>
            <person name="Walter F."/>
            <person name="Albersmeier A."/>
            <person name="Kalinowski J."/>
            <person name="Ruckert C."/>
        </authorList>
    </citation>
    <scope>NUCLEOTIDE SEQUENCE</scope>
    <source>
        <strain evidence="2">CGMCC 1.10749</strain>
    </source>
</reference>
<evidence type="ECO:0000313" key="2">
    <source>
        <dbReference type="EMBL" id="GGB86012.1"/>
    </source>
</evidence>